<evidence type="ECO:0000313" key="2">
    <source>
        <dbReference type="Proteomes" id="UP001175001"/>
    </source>
</evidence>
<name>A0AA40C2T9_9PEZI</name>
<dbReference type="Pfam" id="PF13095">
    <property type="entry name" value="FTA2"/>
    <property type="match status" value="2"/>
</dbReference>
<sequence length="246" mass="28461">MHPFGDPNPEIEFEERLDDEEGGYVFKVNINSQPFALKVFKFFDALEERMEFNPEIDDDVPDEIFEKHIDPFYAECRAYGRINEFYNDAIPEMYEEALRQFFPKEPQGGEKRAVAAQCYGYLYLSPEDEEYLSKNHGWTREEKHEGKPLRALVKQLIDPIDEGDQANTLQVHDNLRALHSIGIFPQKVSLRNYRDGLLMSFSSSYTVPHCIIQALPEVQATADFDMQRIDNMIDGQGIETSMAAVY</sequence>
<gene>
    <name evidence="1" type="ORF">DIS24_g11256</name>
</gene>
<proteinExistence type="predicted"/>
<keyword evidence="2" id="KW-1185">Reference proteome</keyword>
<protein>
    <submittedName>
        <fullName evidence="1">Uncharacterized protein</fullName>
    </submittedName>
</protein>
<dbReference type="InterPro" id="IPR025213">
    <property type="entry name" value="Sim4_Fta2"/>
</dbReference>
<dbReference type="Proteomes" id="UP001175001">
    <property type="component" value="Unassembled WGS sequence"/>
</dbReference>
<comment type="caution">
    <text evidence="1">The sequence shown here is derived from an EMBL/GenBank/DDBJ whole genome shotgun (WGS) entry which is preliminary data.</text>
</comment>
<dbReference type="EMBL" id="JAUJDW010000152">
    <property type="protein sequence ID" value="KAK0622253.1"/>
    <property type="molecule type" value="Genomic_DNA"/>
</dbReference>
<reference evidence="1" key="1">
    <citation type="submission" date="2023-06" db="EMBL/GenBank/DDBJ databases">
        <title>Multi-omics analyses reveal the molecular pathogenesis toolkit of Lasiodiplodia hormozganensis, a cross-kingdom pathogen.</title>
        <authorList>
            <person name="Felix C."/>
            <person name="Meneses R."/>
            <person name="Goncalves M.F.M."/>
            <person name="Tilleman L."/>
            <person name="Duarte A.S."/>
            <person name="Jorrin-Novo J.V."/>
            <person name="Van De Peer Y."/>
            <person name="Deforce D."/>
            <person name="Van Nieuwerburgh F."/>
            <person name="Esteves A.C."/>
            <person name="Alves A."/>
        </authorList>
    </citation>
    <scope>NUCLEOTIDE SEQUENCE</scope>
    <source>
        <strain evidence="1">CBS 339.90</strain>
    </source>
</reference>
<evidence type="ECO:0000313" key="1">
    <source>
        <dbReference type="EMBL" id="KAK0622253.1"/>
    </source>
</evidence>
<dbReference type="AlphaFoldDB" id="A0AA40C2T9"/>
<accession>A0AA40C2T9</accession>
<organism evidence="1 2">
    <name type="scientific">Lasiodiplodia hormozganensis</name>
    <dbReference type="NCBI Taxonomy" id="869390"/>
    <lineage>
        <taxon>Eukaryota</taxon>
        <taxon>Fungi</taxon>
        <taxon>Dikarya</taxon>
        <taxon>Ascomycota</taxon>
        <taxon>Pezizomycotina</taxon>
        <taxon>Dothideomycetes</taxon>
        <taxon>Dothideomycetes incertae sedis</taxon>
        <taxon>Botryosphaeriales</taxon>
        <taxon>Botryosphaeriaceae</taxon>
        <taxon>Lasiodiplodia</taxon>
    </lineage>
</organism>